<evidence type="ECO:0000259" key="4">
    <source>
        <dbReference type="PROSITE" id="PS51406"/>
    </source>
</evidence>
<evidence type="ECO:0000313" key="6">
    <source>
        <dbReference type="RefSeq" id="XP_030079043.1"/>
    </source>
</evidence>
<dbReference type="CDD" id="cd00087">
    <property type="entry name" value="FReD"/>
    <property type="match status" value="1"/>
</dbReference>
<organism evidence="5 6">
    <name type="scientific">Drosophila hydei</name>
    <name type="common">Fruit fly</name>
    <dbReference type="NCBI Taxonomy" id="7224"/>
    <lineage>
        <taxon>Eukaryota</taxon>
        <taxon>Metazoa</taxon>
        <taxon>Ecdysozoa</taxon>
        <taxon>Arthropoda</taxon>
        <taxon>Hexapoda</taxon>
        <taxon>Insecta</taxon>
        <taxon>Pterygota</taxon>
        <taxon>Neoptera</taxon>
        <taxon>Endopterygota</taxon>
        <taxon>Diptera</taxon>
        <taxon>Brachycera</taxon>
        <taxon>Muscomorpha</taxon>
        <taxon>Ephydroidea</taxon>
        <taxon>Drosophilidae</taxon>
        <taxon>Drosophila</taxon>
    </lineage>
</organism>
<dbReference type="Proteomes" id="UP000504633">
    <property type="component" value="Unplaced"/>
</dbReference>
<keyword evidence="1" id="KW-1015">Disulfide bond</keyword>
<evidence type="ECO:0000313" key="5">
    <source>
        <dbReference type="Proteomes" id="UP000504633"/>
    </source>
</evidence>
<dbReference type="PANTHER" id="PTHR19143:SF327">
    <property type="entry name" value="FI21813P1-RELATED"/>
    <property type="match status" value="1"/>
</dbReference>
<sequence length="358" mass="41201">MYLFRKLLLISLISLSGVIGENTECALSKIKDTECGGHCYKIVKPLLEYAASIRSKESQFNELTTQIMRLEAIIESLERQLALSQSNQKNCLTKEQMLATNQTLMAKVQKIEDRLNTELKNIVSEMQKMKSQEVSTTPKPKELEKPVETKMTFPSSCKGKQTEILEIQVSGSNPFQVSCDSTLAGSGWLVIQRRQDGSENFNRNMQTYRTGFGNLNNEFFIGLDKLYMLTSSKQHELYIYLKNFRNEVRYALYSSFRIGGVEENFKLKALGEYSGNAGNAMIYYLNMEFSTPDEDHDIDPARNCANWYRSGWWYKTCHHSHLNGIYRTAEQSQSVGITWKKWHTTSLKFVQMMIRPIN</sequence>
<dbReference type="InterPro" id="IPR002181">
    <property type="entry name" value="Fibrinogen_a/b/g_C_dom"/>
</dbReference>
<dbReference type="AlphaFoldDB" id="A0A6J2SMV9"/>
<proteinExistence type="predicted"/>
<feature type="compositionally biased region" description="Basic and acidic residues" evidence="2">
    <location>
        <begin position="139"/>
        <end position="148"/>
    </location>
</feature>
<evidence type="ECO:0000256" key="1">
    <source>
        <dbReference type="ARBA" id="ARBA00023157"/>
    </source>
</evidence>
<dbReference type="OMA" id="GENTECA"/>
<dbReference type="PROSITE" id="PS51406">
    <property type="entry name" value="FIBRINOGEN_C_2"/>
    <property type="match status" value="1"/>
</dbReference>
<dbReference type="KEGG" id="dhe:111603858"/>
<protein>
    <submittedName>
        <fullName evidence="6">Angiopoietin-related protein 1-like</fullName>
    </submittedName>
</protein>
<gene>
    <name evidence="6" type="primary">LOC111603858</name>
</gene>
<dbReference type="PANTHER" id="PTHR19143">
    <property type="entry name" value="FIBRINOGEN/TENASCIN/ANGIOPOEITIN"/>
    <property type="match status" value="1"/>
</dbReference>
<name>A0A6J2SMV9_DROHY</name>
<dbReference type="PROSITE" id="PS00514">
    <property type="entry name" value="FIBRINOGEN_C_1"/>
    <property type="match status" value="1"/>
</dbReference>
<evidence type="ECO:0000256" key="2">
    <source>
        <dbReference type="SAM" id="MobiDB-lite"/>
    </source>
</evidence>
<accession>A0A6J2SMV9</accession>
<dbReference type="InterPro" id="IPR036056">
    <property type="entry name" value="Fibrinogen-like_C"/>
</dbReference>
<dbReference type="InterPro" id="IPR020837">
    <property type="entry name" value="Fibrinogen_CS"/>
</dbReference>
<dbReference type="GeneID" id="111603858"/>
<feature type="region of interest" description="Disordered" evidence="2">
    <location>
        <begin position="129"/>
        <end position="152"/>
    </location>
</feature>
<dbReference type="InterPro" id="IPR050373">
    <property type="entry name" value="Fibrinogen_C-term_domain"/>
</dbReference>
<dbReference type="GO" id="GO:0005615">
    <property type="term" value="C:extracellular space"/>
    <property type="evidence" value="ECO:0007669"/>
    <property type="project" value="TreeGrafter"/>
</dbReference>
<dbReference type="RefSeq" id="XP_030079043.1">
    <property type="nucleotide sequence ID" value="XM_030223183.1"/>
</dbReference>
<dbReference type="SUPFAM" id="SSF56496">
    <property type="entry name" value="Fibrinogen C-terminal domain-like"/>
    <property type="match status" value="1"/>
</dbReference>
<dbReference type="InterPro" id="IPR014716">
    <property type="entry name" value="Fibrinogen_a/b/g_C_1"/>
</dbReference>
<feature type="chain" id="PRO_5026752887" evidence="3">
    <location>
        <begin position="21"/>
        <end position="358"/>
    </location>
</feature>
<dbReference type="SMART" id="SM00186">
    <property type="entry name" value="FBG"/>
    <property type="match status" value="1"/>
</dbReference>
<feature type="domain" description="Fibrinogen C-terminal" evidence="4">
    <location>
        <begin position="148"/>
        <end position="358"/>
    </location>
</feature>
<dbReference type="Gene3D" id="3.90.215.10">
    <property type="entry name" value="Gamma Fibrinogen, chain A, domain 1"/>
    <property type="match status" value="1"/>
</dbReference>
<reference evidence="6" key="1">
    <citation type="submission" date="2025-08" db="UniProtKB">
        <authorList>
            <consortium name="RefSeq"/>
        </authorList>
    </citation>
    <scope>IDENTIFICATION</scope>
    <source>
        <strain evidence="6">15085-1641.00</strain>
        <tissue evidence="6">Whole body</tissue>
    </source>
</reference>
<feature type="signal peptide" evidence="3">
    <location>
        <begin position="1"/>
        <end position="20"/>
    </location>
</feature>
<dbReference type="Pfam" id="PF00147">
    <property type="entry name" value="Fibrinogen_C"/>
    <property type="match status" value="1"/>
</dbReference>
<dbReference type="OrthoDB" id="6145874at2759"/>
<keyword evidence="3" id="KW-0732">Signal</keyword>
<keyword evidence="5" id="KW-1185">Reference proteome</keyword>
<evidence type="ECO:0000256" key="3">
    <source>
        <dbReference type="SAM" id="SignalP"/>
    </source>
</evidence>